<name>D7E806_METEZ</name>
<dbReference type="RefSeq" id="WP_013193916.1">
    <property type="nucleotide sequence ID" value="NC_014253.1"/>
</dbReference>
<evidence type="ECO:0000313" key="1">
    <source>
        <dbReference type="EMBL" id="ADI73348.1"/>
    </source>
</evidence>
<evidence type="ECO:0000313" key="2">
    <source>
        <dbReference type="Proteomes" id="UP000000391"/>
    </source>
</evidence>
<dbReference type="GeneID" id="9346049"/>
<sequence length="135" mass="16166">MDDDLRHLTKYFPRPREGEEIPVQFIEFQKKIAAWSPKKKRTLYLEDAANIEGLKRIRETNLLKVYNWISGHESLIELSNEERKQFEETMELLLKYGGEIRYTRKKVGRKMMNQFKLVKKTVFNSVKKQCLAEKL</sequence>
<dbReference type="HOGENOM" id="CLU_155672_0_0_2"/>
<proteinExistence type="predicted"/>
<dbReference type="STRING" id="644295.Metev_0430"/>
<protein>
    <submittedName>
        <fullName evidence="1">Uncharacterized protein</fullName>
    </submittedName>
</protein>
<dbReference type="KEGG" id="mev:Metev_0430"/>
<dbReference type="OrthoDB" id="135573at2157"/>
<accession>D7E806</accession>
<dbReference type="Proteomes" id="UP000000391">
    <property type="component" value="Chromosome"/>
</dbReference>
<keyword evidence="2" id="KW-1185">Reference proteome</keyword>
<dbReference type="EMBL" id="CP002069">
    <property type="protein sequence ID" value="ADI73348.1"/>
    <property type="molecule type" value="Genomic_DNA"/>
</dbReference>
<reference evidence="1 2" key="1">
    <citation type="submission" date="2010-06" db="EMBL/GenBank/DDBJ databases">
        <title>Complete sequence chromosome of Methanohalobium evestigatum Z-7303.</title>
        <authorList>
            <consortium name="US DOE Joint Genome Institute"/>
            <person name="Lucas S."/>
            <person name="Copeland A."/>
            <person name="Lapidus A."/>
            <person name="Cheng J.-F."/>
            <person name="Bruce D."/>
            <person name="Goodwin L."/>
            <person name="Pitluck S."/>
            <person name="Saunders E."/>
            <person name="Detter J.C."/>
            <person name="Han C."/>
            <person name="Tapia R."/>
            <person name="Land M."/>
            <person name="Hauser L."/>
            <person name="Kyrpides N."/>
            <person name="Mikhailova N."/>
            <person name="Sieprawska-Lupa M."/>
            <person name="Whitman W.B."/>
            <person name="Anderson I."/>
            <person name="Woyke T."/>
        </authorList>
    </citation>
    <scope>NUCLEOTIDE SEQUENCE [LARGE SCALE GENOMIC DNA]</scope>
    <source>
        <strain evidence="2">ATCC BAA-1072 / DSM 3721 / NBRC 107634 / OCM 161 / Z-7303</strain>
    </source>
</reference>
<gene>
    <name evidence="1" type="ordered locus">Metev_0430</name>
</gene>
<dbReference type="AlphaFoldDB" id="D7E806"/>
<organism evidence="1 2">
    <name type="scientific">Methanohalobium evestigatum (strain ATCC BAA-1072 / DSM 3721 / NBRC 107634 / OCM 161 / Z-7303)</name>
    <dbReference type="NCBI Taxonomy" id="644295"/>
    <lineage>
        <taxon>Archaea</taxon>
        <taxon>Methanobacteriati</taxon>
        <taxon>Methanobacteriota</taxon>
        <taxon>Stenosarchaea group</taxon>
        <taxon>Methanomicrobia</taxon>
        <taxon>Methanosarcinales</taxon>
        <taxon>Methanosarcinaceae</taxon>
        <taxon>Methanohalobium</taxon>
    </lineage>
</organism>